<name>E6MGX1_9FIRM</name>
<dbReference type="STRING" id="887929.HMP0721_1255"/>
<sequence>MKMDNIEKAAVLLGKYAKPKQGAAHSANVITLTGTATGDSVDGIVTVDLGGMTISDEDMQAVELPTTCDVREGDTVQVQVSGADGTAKNLLVTGVIGGGDRINAKATAAQVAADAAGAINLIRNSISCDFDFYGFRPTVLSDASGAILTDVSGTFLSA</sequence>
<evidence type="ECO:0000313" key="1">
    <source>
        <dbReference type="EMBL" id="EFV01861.1"/>
    </source>
</evidence>
<reference evidence="1 2" key="1">
    <citation type="submission" date="2010-12" db="EMBL/GenBank/DDBJ databases">
        <authorList>
            <person name="Muzny D."/>
            <person name="Qin X."/>
            <person name="Deng J."/>
            <person name="Jiang H."/>
            <person name="Liu Y."/>
            <person name="Qu J."/>
            <person name="Song X.-Z."/>
            <person name="Zhang L."/>
            <person name="Thornton R."/>
            <person name="Coyle M."/>
            <person name="Francisco L."/>
            <person name="Jackson L."/>
            <person name="Javaid M."/>
            <person name="Korchina V."/>
            <person name="Kovar C."/>
            <person name="Mata R."/>
            <person name="Mathew T."/>
            <person name="Ngo R."/>
            <person name="Nguyen L."/>
            <person name="Nguyen N."/>
            <person name="Okwuonu G."/>
            <person name="Ongeri F."/>
            <person name="Pham C."/>
            <person name="Simmons D."/>
            <person name="Wilczek-Boney K."/>
            <person name="Hale W."/>
            <person name="Jakkamsetti A."/>
            <person name="Pham P."/>
            <person name="Ruth R."/>
            <person name="San Lucas F."/>
            <person name="Warren J."/>
            <person name="Zhang J."/>
            <person name="Zhao Z."/>
            <person name="Zhou C."/>
            <person name="Zhu D."/>
            <person name="Lee S."/>
            <person name="Bess C."/>
            <person name="Blankenburg K."/>
            <person name="Forbes L."/>
            <person name="Fu Q."/>
            <person name="Gubbala S."/>
            <person name="Hirani K."/>
            <person name="Jayaseelan J.C."/>
            <person name="Lara F."/>
            <person name="Munidasa M."/>
            <person name="Palculict T."/>
            <person name="Patil S."/>
            <person name="Pu L.-L."/>
            <person name="Saada N."/>
            <person name="Tang L."/>
            <person name="Weissenberger G."/>
            <person name="Zhu Y."/>
            <person name="Hemphill L."/>
            <person name="Shang Y."/>
            <person name="Youmans B."/>
            <person name="Ayvaz T."/>
            <person name="Ross M."/>
            <person name="Santibanez J."/>
            <person name="Aqrawi P."/>
            <person name="Gross S."/>
            <person name="Joshi V."/>
            <person name="Fowler G."/>
            <person name="Nazareth L."/>
            <person name="Reid J."/>
            <person name="Worley K."/>
            <person name="Petrosino J."/>
            <person name="Highlander S."/>
            <person name="Gibbs R."/>
        </authorList>
    </citation>
    <scope>NUCLEOTIDE SEQUENCE [LARGE SCALE GENOMIC DNA]</scope>
    <source>
        <strain evidence="1 2">ATCC 23263</strain>
    </source>
</reference>
<accession>E6MGX1</accession>
<keyword evidence="2" id="KW-1185">Reference proteome</keyword>
<gene>
    <name evidence="1" type="ORF">HMP0721_1255</name>
</gene>
<dbReference type="EMBL" id="AEQN01000016">
    <property type="protein sequence ID" value="EFV01861.1"/>
    <property type="molecule type" value="Genomic_DNA"/>
</dbReference>
<dbReference type="AlphaFoldDB" id="E6MGX1"/>
<proteinExistence type="predicted"/>
<organism evidence="1 2">
    <name type="scientific">Pseudoramibacter alactolyticus ATCC 23263</name>
    <dbReference type="NCBI Taxonomy" id="887929"/>
    <lineage>
        <taxon>Bacteria</taxon>
        <taxon>Bacillati</taxon>
        <taxon>Bacillota</taxon>
        <taxon>Clostridia</taxon>
        <taxon>Eubacteriales</taxon>
        <taxon>Eubacteriaceae</taxon>
        <taxon>Pseudoramibacter</taxon>
    </lineage>
</organism>
<evidence type="ECO:0000313" key="2">
    <source>
        <dbReference type="Proteomes" id="UP000004754"/>
    </source>
</evidence>
<comment type="caution">
    <text evidence="1">The sequence shown here is derived from an EMBL/GenBank/DDBJ whole genome shotgun (WGS) entry which is preliminary data.</text>
</comment>
<dbReference type="HOGENOM" id="CLU_1667869_0_0_9"/>
<dbReference type="eggNOG" id="ENOG502ZGGX">
    <property type="taxonomic scope" value="Bacteria"/>
</dbReference>
<protein>
    <submittedName>
        <fullName evidence="1">Uncharacterized protein</fullName>
    </submittedName>
</protein>
<dbReference type="Proteomes" id="UP000004754">
    <property type="component" value="Unassembled WGS sequence"/>
</dbReference>